<dbReference type="EC" id="2.3.1.31" evidence="4"/>
<feature type="binding site" evidence="4">
    <location>
        <position position="336"/>
    </location>
    <ligand>
        <name>substrate</name>
    </ligand>
</feature>
<feature type="domain" description="AB hydrolase-1" evidence="5">
    <location>
        <begin position="46"/>
        <end position="339"/>
    </location>
</feature>
<comment type="catalytic activity">
    <reaction evidence="4">
        <text>L-homoserine + acetyl-CoA = O-acetyl-L-homoserine + CoA</text>
        <dbReference type="Rhea" id="RHEA:13701"/>
        <dbReference type="ChEBI" id="CHEBI:57287"/>
        <dbReference type="ChEBI" id="CHEBI:57288"/>
        <dbReference type="ChEBI" id="CHEBI:57476"/>
        <dbReference type="ChEBI" id="CHEBI:57716"/>
        <dbReference type="EC" id="2.3.1.31"/>
    </reaction>
</comment>
<organism evidence="6 7">
    <name type="scientific">Candidatus Accumulibacter contiguus</name>
    <dbReference type="NCBI Taxonomy" id="2954381"/>
    <lineage>
        <taxon>Bacteria</taxon>
        <taxon>Pseudomonadati</taxon>
        <taxon>Pseudomonadota</taxon>
        <taxon>Betaproteobacteria</taxon>
        <taxon>Candidatus Accumulibacter</taxon>
    </lineage>
</organism>
<evidence type="ECO:0000313" key="6">
    <source>
        <dbReference type="EMBL" id="NMQ07725.1"/>
    </source>
</evidence>
<comment type="pathway">
    <text evidence="4">Amino-acid biosynthesis; L-methionine biosynthesis via de novo pathway; O-acetyl-L-homoserine from L-homoserine: step 1/1.</text>
</comment>
<dbReference type="NCBIfam" id="NF001209">
    <property type="entry name" value="PRK00175.1"/>
    <property type="match status" value="1"/>
</dbReference>
<keyword evidence="2 4" id="KW-0486">Methionine biosynthesis</keyword>
<dbReference type="SUPFAM" id="SSF53474">
    <property type="entry name" value="alpha/beta-Hydrolases"/>
    <property type="match status" value="1"/>
</dbReference>
<sequence>MTAFGLSPRTRRLTLDRPLVLESGDTLQRVSIAYRSWGELSPQADNAVIVCHALTGSADADEWWGPLFGPGRSLDPDRHFVVCSNVLGGCYGSTGPLTLAADGQPWGGRFPRITIRDQVCAQMALADALGIRRIRFVIGGSMGGLQALEWALLDPQRVGAVVTIASAGRHSAWCVVWSEAQRLALASDPRFKDGHYHPADPPLAGLAAARAVAMISYRSPRSLDERFGRSAGKEIFGERARAPDDFAIRGWLRHHAQALVERFDANSYRVLLDAMDTHDLARNRGVYENVVRQIQQPVLVVSVNSDALYVPQDQRSLHFLLPNSHFLEIESAHGHDGFLIDAEAFEPEICRFVKGLPDSTRLARRTYNPRGVVSASQLKYAW</sequence>
<dbReference type="PANTHER" id="PTHR32268:SF11">
    <property type="entry name" value="HOMOSERINE O-ACETYLTRANSFERASE"/>
    <property type="match status" value="1"/>
</dbReference>
<feature type="binding site" evidence="4">
    <location>
        <position position="210"/>
    </location>
    <ligand>
        <name>substrate</name>
    </ligand>
</feature>
<comment type="function">
    <text evidence="4">Transfers an acetyl group from acetyl-CoA to L-homoserine, forming acetyl-L-homoserine.</text>
</comment>
<evidence type="ECO:0000313" key="7">
    <source>
        <dbReference type="Proteomes" id="UP000886469"/>
    </source>
</evidence>
<dbReference type="Pfam" id="PF00561">
    <property type="entry name" value="Abhydrolase_1"/>
    <property type="match status" value="1"/>
</dbReference>
<evidence type="ECO:0000256" key="1">
    <source>
        <dbReference type="ARBA" id="ARBA00022679"/>
    </source>
</evidence>
<keyword evidence="4" id="KW-0963">Cytoplasm</keyword>
<comment type="caution">
    <text evidence="6">The sequence shown here is derived from an EMBL/GenBank/DDBJ whole genome shotgun (WGS) entry which is preliminary data.</text>
</comment>
<dbReference type="InterPro" id="IPR029058">
    <property type="entry name" value="AB_hydrolase_fold"/>
</dbReference>
<evidence type="ECO:0000259" key="5">
    <source>
        <dbReference type="Pfam" id="PF00561"/>
    </source>
</evidence>
<keyword evidence="4" id="KW-0028">Amino-acid biosynthesis</keyword>
<evidence type="ECO:0000256" key="4">
    <source>
        <dbReference type="HAMAP-Rule" id="MF_00296"/>
    </source>
</evidence>
<dbReference type="RefSeq" id="WP_169071974.1">
    <property type="nucleotide sequence ID" value="NZ_JAZKUC010000001.1"/>
</dbReference>
<dbReference type="Gene3D" id="3.40.50.1820">
    <property type="entry name" value="alpha/beta hydrolase"/>
    <property type="match status" value="1"/>
</dbReference>
<comment type="similarity">
    <text evidence="4">Belongs to the AB hydrolase superfamily. MetX family.</text>
</comment>
<dbReference type="PIRSF" id="PIRSF000443">
    <property type="entry name" value="Homoser_Ac_trans"/>
    <property type="match status" value="1"/>
</dbReference>
<protein>
    <recommendedName>
        <fullName evidence="4">Homoserine O-acetyltransferase</fullName>
        <shortName evidence="4">HAT</shortName>
        <ecNumber evidence="4">2.3.1.31</ecNumber>
    </recommendedName>
    <alternativeName>
        <fullName evidence="4">Homoserine transacetylase</fullName>
        <shortName evidence="4">HTA</shortName>
    </alternativeName>
</protein>
<dbReference type="Proteomes" id="UP000886469">
    <property type="component" value="Unassembled WGS sequence"/>
</dbReference>
<name>A0ABX1TGQ1_9PROT</name>
<dbReference type="GO" id="GO:0004414">
    <property type="term" value="F:homoserine O-acetyltransferase activity"/>
    <property type="evidence" value="ECO:0007669"/>
    <property type="project" value="UniProtKB-EC"/>
</dbReference>
<keyword evidence="7" id="KW-1185">Reference proteome</keyword>
<proteinExistence type="inferred from homology"/>
<keyword evidence="1 4" id="KW-0808">Transferase</keyword>
<feature type="active site" evidence="4">
    <location>
        <position position="335"/>
    </location>
</feature>
<evidence type="ECO:0000256" key="2">
    <source>
        <dbReference type="ARBA" id="ARBA00023167"/>
    </source>
</evidence>
<dbReference type="PANTHER" id="PTHR32268">
    <property type="entry name" value="HOMOSERINE O-ACETYLTRANSFERASE"/>
    <property type="match status" value="1"/>
</dbReference>
<comment type="subunit">
    <text evidence="4">Homodimer.</text>
</comment>
<dbReference type="EMBL" id="SPMX01000091">
    <property type="protein sequence ID" value="NMQ07725.1"/>
    <property type="molecule type" value="Genomic_DNA"/>
</dbReference>
<accession>A0ABX1TGQ1</accession>
<reference evidence="6" key="1">
    <citation type="submission" date="2019-03" db="EMBL/GenBank/DDBJ databases">
        <title>Metabolic reconstructions from genomes of highly enriched 'Candidatus Accumulibacter' and 'Candidatus Competibacter' bioreactor populations.</title>
        <authorList>
            <person name="Annavajhala M.K."/>
            <person name="Welles L."/>
            <person name="Abbas B."/>
            <person name="Sorokin D."/>
            <person name="Park H."/>
            <person name="Van Loosdrecht M."/>
            <person name="Chandran K."/>
        </authorList>
    </citation>
    <scope>NUCLEOTIDE SEQUENCE</scope>
    <source>
        <strain evidence="6">SBR_L</strain>
    </source>
</reference>
<comment type="subcellular location">
    <subcellularLocation>
        <location evidence="4">Cytoplasm</location>
    </subcellularLocation>
</comment>
<dbReference type="InterPro" id="IPR000073">
    <property type="entry name" value="AB_hydrolase_1"/>
</dbReference>
<evidence type="ECO:0000256" key="3">
    <source>
        <dbReference type="ARBA" id="ARBA00023315"/>
    </source>
</evidence>
<dbReference type="InterPro" id="IPR008220">
    <property type="entry name" value="HAT_MetX-like"/>
</dbReference>
<comment type="caution">
    <text evidence="4">Lacks conserved residue(s) required for the propagation of feature annotation.</text>
</comment>
<keyword evidence="3 4" id="KW-0012">Acyltransferase</keyword>
<dbReference type="HAMAP" id="MF_00296">
    <property type="entry name" value="MetX_acyltransf"/>
    <property type="match status" value="1"/>
</dbReference>
<feature type="active site" evidence="4">
    <location>
        <position position="306"/>
    </location>
</feature>
<gene>
    <name evidence="6" type="primary">metX</name>
    <name evidence="4" type="synonym">metXA</name>
    <name evidence="6" type="ORF">E4Q08_22030</name>
</gene>
<feature type="active site" description="Nucleophile" evidence="4">
    <location>
        <position position="141"/>
    </location>
</feature>
<dbReference type="NCBIfam" id="TIGR01392">
    <property type="entry name" value="homoserO_Ac_trn"/>
    <property type="match status" value="1"/>
</dbReference>